<dbReference type="PANTHER" id="PTHR14098">
    <property type="entry name" value="SH2 DOMAIN CONTAINING PROTEIN"/>
    <property type="match status" value="1"/>
</dbReference>
<evidence type="ECO:0000313" key="6">
    <source>
        <dbReference type="Proteomes" id="UP001460270"/>
    </source>
</evidence>
<evidence type="ECO:0000256" key="2">
    <source>
        <dbReference type="PROSITE-ProRule" id="PRU00191"/>
    </source>
</evidence>
<name>A0AAW0PBV0_9GOBI</name>
<evidence type="ECO:0000313" key="5">
    <source>
        <dbReference type="EMBL" id="KAK7922561.1"/>
    </source>
</evidence>
<feature type="region of interest" description="Disordered" evidence="3">
    <location>
        <begin position="100"/>
        <end position="126"/>
    </location>
</feature>
<dbReference type="GO" id="GO:0035556">
    <property type="term" value="P:intracellular signal transduction"/>
    <property type="evidence" value="ECO:0007669"/>
    <property type="project" value="TreeGrafter"/>
</dbReference>
<dbReference type="InterPro" id="IPR051751">
    <property type="entry name" value="Immunoreceptor_sig_adapters"/>
</dbReference>
<dbReference type="Gene3D" id="3.30.505.10">
    <property type="entry name" value="SH2 domain"/>
    <property type="match status" value="1"/>
</dbReference>
<dbReference type="AlphaFoldDB" id="A0AAW0PBV0"/>
<dbReference type="GO" id="GO:0005737">
    <property type="term" value="C:cytoplasm"/>
    <property type="evidence" value="ECO:0007669"/>
    <property type="project" value="UniProtKB-ARBA"/>
</dbReference>
<dbReference type="Proteomes" id="UP001460270">
    <property type="component" value="Unassembled WGS sequence"/>
</dbReference>
<dbReference type="PANTHER" id="PTHR14098:SF1">
    <property type="entry name" value="LYMPHOCYTE CYTOSOLIC PROTEIN 2"/>
    <property type="match status" value="1"/>
</dbReference>
<evidence type="ECO:0000259" key="4">
    <source>
        <dbReference type="PROSITE" id="PS50001"/>
    </source>
</evidence>
<evidence type="ECO:0000256" key="1">
    <source>
        <dbReference type="ARBA" id="ARBA00022999"/>
    </source>
</evidence>
<keyword evidence="1 2" id="KW-0727">SH2 domain</keyword>
<dbReference type="InterPro" id="IPR036860">
    <property type="entry name" value="SH2_dom_sf"/>
</dbReference>
<dbReference type="SUPFAM" id="SSF55550">
    <property type="entry name" value="SH2 domain"/>
    <property type="match status" value="1"/>
</dbReference>
<proteinExistence type="predicted"/>
<keyword evidence="6" id="KW-1185">Reference proteome</keyword>
<dbReference type="GO" id="GO:0007169">
    <property type="term" value="P:cell surface receptor protein tyrosine kinase signaling pathway"/>
    <property type="evidence" value="ECO:0007669"/>
    <property type="project" value="TreeGrafter"/>
</dbReference>
<dbReference type="SMART" id="SM00252">
    <property type="entry name" value="SH2"/>
    <property type="match status" value="1"/>
</dbReference>
<organism evidence="5 6">
    <name type="scientific">Mugilogobius chulae</name>
    <name type="common">yellowstripe goby</name>
    <dbReference type="NCBI Taxonomy" id="88201"/>
    <lineage>
        <taxon>Eukaryota</taxon>
        <taxon>Metazoa</taxon>
        <taxon>Chordata</taxon>
        <taxon>Craniata</taxon>
        <taxon>Vertebrata</taxon>
        <taxon>Euteleostomi</taxon>
        <taxon>Actinopterygii</taxon>
        <taxon>Neopterygii</taxon>
        <taxon>Teleostei</taxon>
        <taxon>Neoteleostei</taxon>
        <taxon>Acanthomorphata</taxon>
        <taxon>Gobiaria</taxon>
        <taxon>Gobiiformes</taxon>
        <taxon>Gobioidei</taxon>
        <taxon>Gobiidae</taxon>
        <taxon>Gobionellinae</taxon>
        <taxon>Mugilogobius</taxon>
    </lineage>
</organism>
<dbReference type="FunFam" id="3.30.505.10:FF:000016">
    <property type="entry name" value="B-cell linker protein isoform 2"/>
    <property type="match status" value="1"/>
</dbReference>
<feature type="domain" description="SH2" evidence="4">
    <location>
        <begin position="8"/>
        <end position="110"/>
    </location>
</feature>
<dbReference type="PROSITE" id="PS50001">
    <property type="entry name" value="SH2"/>
    <property type="match status" value="1"/>
</dbReference>
<dbReference type="PRINTS" id="PR00401">
    <property type="entry name" value="SH2DOMAIN"/>
</dbReference>
<accession>A0AAW0PBV0</accession>
<dbReference type="InterPro" id="IPR000980">
    <property type="entry name" value="SH2"/>
</dbReference>
<dbReference type="Pfam" id="PF00017">
    <property type="entry name" value="SH2"/>
    <property type="match status" value="1"/>
</dbReference>
<dbReference type="EMBL" id="JBBPFD010000006">
    <property type="protein sequence ID" value="KAK7922561.1"/>
    <property type="molecule type" value="Genomic_DNA"/>
</dbReference>
<protein>
    <recommendedName>
        <fullName evidence="4">SH2 domain-containing protein</fullName>
    </recommendedName>
</protein>
<sequence>MQALDPRWYGGEMSRHQAEAALTEANKDGAFVVRDSSKGRAEHPYTLMVLKEAKVYNIKIRKQGDLFFLGNGLHNKKSFPGVREMITHHAHTPLLLIDAKDRSSRRSAPCAASCTPSHHNENCTKG</sequence>
<reference evidence="6" key="1">
    <citation type="submission" date="2024-04" db="EMBL/GenBank/DDBJ databases">
        <title>Salinicola lusitanus LLJ914,a marine bacterium isolated from the Okinawa Trough.</title>
        <authorList>
            <person name="Li J."/>
        </authorList>
    </citation>
    <scope>NUCLEOTIDE SEQUENCE [LARGE SCALE GENOMIC DNA]</scope>
</reference>
<evidence type="ECO:0000256" key="3">
    <source>
        <dbReference type="SAM" id="MobiDB-lite"/>
    </source>
</evidence>
<gene>
    <name evidence="5" type="ORF">WMY93_009463</name>
</gene>
<comment type="caution">
    <text evidence="5">The sequence shown here is derived from an EMBL/GenBank/DDBJ whole genome shotgun (WGS) entry which is preliminary data.</text>
</comment>